<gene>
    <name evidence="1" type="ORF">NOCA2390028</name>
</gene>
<dbReference type="EMBL" id="CZKA01000033">
    <property type="protein sequence ID" value="CUR57093.1"/>
    <property type="molecule type" value="Genomic_DNA"/>
</dbReference>
<protein>
    <recommendedName>
        <fullName evidence="2">Transcriptional regulator, AbiEi antitoxin, Type IV TA system</fullName>
    </recommendedName>
</protein>
<accession>A0A2P2C4Z2</accession>
<name>A0A2P2C4Z2_9ZZZZ</name>
<evidence type="ECO:0008006" key="2">
    <source>
        <dbReference type="Google" id="ProtNLM"/>
    </source>
</evidence>
<sequence length="313" mass="34914">MDPLSALDDLQGFFTRSQAREFGYDDKAVSRAMRLRLWHRIRRGYYTAAPHWAGLDETARHRVRAGCVLDSLGPHVALSGPSGCLEHGIATLNLDLSRVHVTRLDGGAGRIEGDVVHHEGFCSEDDVHVVNGRQVLSPERCALEAGSRARGGARVVLVDSLLHRGLATHESLERQFELLKHWPFMRAMQIPVRMADAGAQSPGESVGRYLFWAAHLPAPELQFEVYDDLGRLAGTCDWGWPDHGLLGEFDGAIKYGRLVEPGVTPGDVVFAEKQREDLLREITGWPMVRLVWADLGRPQLTAKRIERFLRHPA</sequence>
<evidence type="ECO:0000313" key="1">
    <source>
        <dbReference type="EMBL" id="CUR57093.1"/>
    </source>
</evidence>
<dbReference type="AlphaFoldDB" id="A0A2P2C4Z2"/>
<reference evidence="1" key="1">
    <citation type="submission" date="2015-08" db="EMBL/GenBank/DDBJ databases">
        <authorList>
            <person name="Babu N.S."/>
            <person name="Beckwith C.J."/>
            <person name="Beseler K.G."/>
            <person name="Brison A."/>
            <person name="Carone J.V."/>
            <person name="Caskin T.P."/>
            <person name="Diamond M."/>
            <person name="Durham M.E."/>
            <person name="Foxe J.M."/>
            <person name="Go M."/>
            <person name="Henderson B.A."/>
            <person name="Jones I.B."/>
            <person name="McGettigan J.A."/>
            <person name="Micheletti S.J."/>
            <person name="Nasrallah M.E."/>
            <person name="Ortiz D."/>
            <person name="Piller C.R."/>
            <person name="Privatt S.R."/>
            <person name="Schneider S.L."/>
            <person name="Sharp S."/>
            <person name="Smith T.C."/>
            <person name="Stanton J.D."/>
            <person name="Ullery H.E."/>
            <person name="Wilson R.J."/>
            <person name="Serrano M.G."/>
            <person name="Buck G."/>
            <person name="Lee V."/>
            <person name="Wang Y."/>
            <person name="Carvalho R."/>
            <person name="Voegtly L."/>
            <person name="Shi R."/>
            <person name="Duckworth R."/>
            <person name="Johnson A."/>
            <person name="Loviza R."/>
            <person name="Walstead R."/>
            <person name="Shah Z."/>
            <person name="Kiflezghi M."/>
            <person name="Wade K."/>
            <person name="Ball S.L."/>
            <person name="Bradley K.W."/>
            <person name="Asai D.J."/>
            <person name="Bowman C.A."/>
            <person name="Russell D.A."/>
            <person name="Pope W.H."/>
            <person name="Jacobs-Sera D."/>
            <person name="Hendrix R.W."/>
            <person name="Hatfull G.F."/>
        </authorList>
    </citation>
    <scope>NUCLEOTIDE SEQUENCE</scope>
</reference>
<proteinExistence type="predicted"/>
<organism evidence="1">
    <name type="scientific">metagenome</name>
    <dbReference type="NCBI Taxonomy" id="256318"/>
    <lineage>
        <taxon>unclassified sequences</taxon>
        <taxon>metagenomes</taxon>
    </lineage>
</organism>